<protein>
    <submittedName>
        <fullName evidence="13">IS605 family transposase OrfB</fullName>
    </submittedName>
</protein>
<evidence type="ECO:0000259" key="12">
    <source>
        <dbReference type="Pfam" id="PF07282"/>
    </source>
</evidence>
<proteinExistence type="inferred from homology"/>
<evidence type="ECO:0000256" key="9">
    <source>
        <dbReference type="ARBA" id="ARBA00023172"/>
    </source>
</evidence>
<evidence type="ECO:0000259" key="11">
    <source>
        <dbReference type="Pfam" id="PF01385"/>
    </source>
</evidence>
<dbReference type="GO" id="GO:0006310">
    <property type="term" value="P:DNA recombination"/>
    <property type="evidence" value="ECO:0007669"/>
    <property type="project" value="UniProtKB-KW"/>
</dbReference>
<dbReference type="AlphaFoldDB" id="E7CGM9"/>
<dbReference type="SUPFAM" id="SSF52540">
    <property type="entry name" value="P-loop containing nucleoside triphosphate hydrolases"/>
    <property type="match status" value="1"/>
</dbReference>
<comment type="subcellular location">
    <subcellularLocation>
        <location evidence="1">Membrane</location>
    </subcellularLocation>
</comment>
<dbReference type="Pfam" id="PF00005">
    <property type="entry name" value="ABC_tran"/>
    <property type="match status" value="1"/>
</dbReference>
<dbReference type="EMBL" id="HM037272">
    <property type="protein sequence ID" value="ADU03168.1"/>
    <property type="molecule type" value="Genomic_DNA"/>
</dbReference>
<dbReference type="GO" id="GO:0003677">
    <property type="term" value="F:DNA binding"/>
    <property type="evidence" value="ECO:0007669"/>
    <property type="project" value="UniProtKB-KW"/>
</dbReference>
<dbReference type="PANTHER" id="PTHR43297">
    <property type="entry name" value="OLIGOPEPTIDE TRANSPORT ATP-BINDING PROTEIN APPD"/>
    <property type="match status" value="1"/>
</dbReference>
<keyword evidence="13" id="KW-0614">Plasmid</keyword>
<dbReference type="InterPro" id="IPR050388">
    <property type="entry name" value="ABC_Ni/Peptide_Import"/>
</dbReference>
<evidence type="ECO:0000256" key="6">
    <source>
        <dbReference type="ARBA" id="ARBA00022578"/>
    </source>
</evidence>
<dbReference type="GO" id="GO:0016020">
    <property type="term" value="C:membrane"/>
    <property type="evidence" value="ECO:0007669"/>
    <property type="project" value="UniProtKB-SubCell"/>
</dbReference>
<dbReference type="PANTHER" id="PTHR43297:SF2">
    <property type="entry name" value="DIPEPTIDE TRANSPORT ATP-BINDING PROTEIN DPPD"/>
    <property type="match status" value="1"/>
</dbReference>
<organism evidence="13">
    <name type="scientific">Bacillus thuringiensis serovar chinensis CT-43</name>
    <dbReference type="NCBI Taxonomy" id="541229"/>
    <lineage>
        <taxon>Bacteria</taxon>
        <taxon>Bacillati</taxon>
        <taxon>Bacillota</taxon>
        <taxon>Bacilli</taxon>
        <taxon>Bacillales</taxon>
        <taxon>Bacillaceae</taxon>
        <taxon>Bacillus</taxon>
        <taxon>Bacillus cereus group</taxon>
    </lineage>
</organism>
<evidence type="ECO:0000256" key="1">
    <source>
        <dbReference type="ARBA" id="ARBA00004370"/>
    </source>
</evidence>
<keyword evidence="7" id="KW-0238">DNA-binding</keyword>
<keyword evidence="5" id="KW-1003">Cell membrane</keyword>
<feature type="domain" description="Probable transposase IS891/IS1136/IS1341" evidence="11">
    <location>
        <begin position="177"/>
        <end position="290"/>
    </location>
</feature>
<accession>E7CGM9</accession>
<dbReference type="InterPro" id="IPR010095">
    <property type="entry name" value="Cas12f1-like_TNB"/>
</dbReference>
<keyword evidence="6" id="KW-0815">Transposition</keyword>
<keyword evidence="8" id="KW-0472">Membrane</keyword>
<name>E7CGM9_BACTU</name>
<evidence type="ECO:0000256" key="5">
    <source>
        <dbReference type="ARBA" id="ARBA00022475"/>
    </source>
</evidence>
<sequence>MKVGKQITEVVLQHGKKSKREAKEIAINLLTGLGIHEAEKRFEQYPHQLSGGMRQRICLAIAFACHPKLPTPAKYKAEFEWLKEVDSLALANAQLNLQTAYKNFFRGQNDFPTFKSKKDRKSYTTNVVNGNIMLLNGHIKLPKLKMVRIKQHREIPQDHIIKSCTISMTPTGKYYVSILTEYEKEIVQKEVETVVGLDFAMDQLYVSSEDERANYPKFYREMLDQLAKAQRVLSRRTKGSGRWNKQRIRVAKLHEKVANQRKNFLHHKSKELATHFDVVAIEDLNMKGISQALHFGKSVADNAWGMFTSFLAYKLNEQGKQLVKIDKWFPSTKTCSSCGNVKNMSLSERVYSCICGVNLDRDYNAAINIRNEAIRLLA</sequence>
<reference evidence="13" key="1">
    <citation type="journal article" date="2010" name="J. Biol. Chem.">
        <title>Genome-wide Screening Reveals the Genetic Determinants of an Antibiotic Insecticide in Bacillus thuringiensis.</title>
        <authorList>
            <person name="Liu X.Y."/>
            <person name="Ruan L.F."/>
            <person name="Hu Z.F."/>
            <person name="Peng D.H."/>
            <person name="Cao S.Y."/>
            <person name="Yu Z.N."/>
            <person name="Liu Y."/>
            <person name="Zheng J.S."/>
            <person name="Sun M."/>
        </authorList>
    </citation>
    <scope>NUCLEOTIDE SEQUENCE</scope>
    <source>
        <strain evidence="13">CT-43</strain>
        <plasmid evidence="13">pBMB0558</plasmid>
    </source>
</reference>
<comment type="similarity">
    <text evidence="2">Belongs to the ABC transporter superfamily.</text>
</comment>
<dbReference type="Gene3D" id="3.40.50.300">
    <property type="entry name" value="P-loop containing nucleotide triphosphate hydrolases"/>
    <property type="match status" value="1"/>
</dbReference>
<evidence type="ECO:0000313" key="13">
    <source>
        <dbReference type="EMBL" id="ADU03168.1"/>
    </source>
</evidence>
<gene>
    <name evidence="13" type="ORF">pBMB0558_00530</name>
</gene>
<dbReference type="NCBIfam" id="NF040570">
    <property type="entry name" value="guided_TnpB"/>
    <property type="match status" value="1"/>
</dbReference>
<comment type="similarity">
    <text evidence="3">In the C-terminal section; belongs to the transposase 35 family.</text>
</comment>
<evidence type="ECO:0000256" key="2">
    <source>
        <dbReference type="ARBA" id="ARBA00005417"/>
    </source>
</evidence>
<feature type="domain" description="ABC transporter" evidence="10">
    <location>
        <begin position="21"/>
        <end position="69"/>
    </location>
</feature>
<evidence type="ECO:0000256" key="4">
    <source>
        <dbReference type="ARBA" id="ARBA00022448"/>
    </source>
</evidence>
<dbReference type="GO" id="GO:0032196">
    <property type="term" value="P:transposition"/>
    <property type="evidence" value="ECO:0007669"/>
    <property type="project" value="UniProtKB-KW"/>
</dbReference>
<dbReference type="GO" id="GO:0016887">
    <property type="term" value="F:ATP hydrolysis activity"/>
    <property type="evidence" value="ECO:0007669"/>
    <property type="project" value="InterPro"/>
</dbReference>
<keyword evidence="4" id="KW-0813">Transport</keyword>
<evidence type="ECO:0000256" key="8">
    <source>
        <dbReference type="ARBA" id="ARBA00023136"/>
    </source>
</evidence>
<dbReference type="InterPro" id="IPR001959">
    <property type="entry name" value="Transposase"/>
</dbReference>
<evidence type="ECO:0000256" key="3">
    <source>
        <dbReference type="ARBA" id="ARBA00008761"/>
    </source>
</evidence>
<dbReference type="GO" id="GO:0005524">
    <property type="term" value="F:ATP binding"/>
    <property type="evidence" value="ECO:0007669"/>
    <property type="project" value="InterPro"/>
</dbReference>
<dbReference type="Pfam" id="PF07282">
    <property type="entry name" value="Cas12f1-like_TNB"/>
    <property type="match status" value="1"/>
</dbReference>
<evidence type="ECO:0000256" key="7">
    <source>
        <dbReference type="ARBA" id="ARBA00023125"/>
    </source>
</evidence>
<dbReference type="InterPro" id="IPR027417">
    <property type="entry name" value="P-loop_NTPase"/>
</dbReference>
<keyword evidence="9" id="KW-0233">DNA recombination</keyword>
<evidence type="ECO:0000259" key="10">
    <source>
        <dbReference type="Pfam" id="PF00005"/>
    </source>
</evidence>
<dbReference type="InterPro" id="IPR003439">
    <property type="entry name" value="ABC_transporter-like_ATP-bd"/>
</dbReference>
<feature type="domain" description="Cas12f1-like TNB" evidence="12">
    <location>
        <begin position="304"/>
        <end position="369"/>
    </location>
</feature>
<dbReference type="Pfam" id="PF01385">
    <property type="entry name" value="OrfB_IS605"/>
    <property type="match status" value="1"/>
</dbReference>
<geneLocation type="plasmid" evidence="13">
    <name>pBMB0558</name>
</geneLocation>